<proteinExistence type="predicted"/>
<dbReference type="Proteomes" id="UP000271678">
    <property type="component" value="Unassembled WGS sequence"/>
</dbReference>
<evidence type="ECO:0000313" key="4">
    <source>
        <dbReference type="Proteomes" id="UP000271678"/>
    </source>
</evidence>
<feature type="transmembrane region" description="Helical" evidence="1">
    <location>
        <begin position="57"/>
        <end position="78"/>
    </location>
</feature>
<evidence type="ECO:0000313" key="3">
    <source>
        <dbReference type="EMBL" id="RNI22160.1"/>
    </source>
</evidence>
<gene>
    <name evidence="3" type="ORF">EFY87_09255</name>
</gene>
<keyword evidence="1" id="KW-0472">Membrane</keyword>
<organism evidence="3 4">
    <name type="scientific">Flexivirga caeni</name>
    <dbReference type="NCBI Taxonomy" id="2294115"/>
    <lineage>
        <taxon>Bacteria</taxon>
        <taxon>Bacillati</taxon>
        <taxon>Actinomycetota</taxon>
        <taxon>Actinomycetes</taxon>
        <taxon>Micrococcales</taxon>
        <taxon>Dermacoccaceae</taxon>
        <taxon>Flexivirga</taxon>
    </lineage>
</organism>
<reference evidence="3 4" key="1">
    <citation type="submission" date="2018-11" db="EMBL/GenBank/DDBJ databases">
        <title>Draft genome of Simplicispira Flexivirga sp. BO-16.</title>
        <authorList>
            <person name="Im W.T."/>
        </authorList>
    </citation>
    <scope>NUCLEOTIDE SEQUENCE [LARGE SCALE GENOMIC DNA]</scope>
    <source>
        <strain evidence="3 4">BO-16</strain>
    </source>
</reference>
<keyword evidence="1" id="KW-1133">Transmembrane helix</keyword>
<evidence type="ECO:0000259" key="2">
    <source>
        <dbReference type="Pfam" id="PF13559"/>
    </source>
</evidence>
<sequence length="211" mass="22563">MADDGAPLTPDGKTAHGWLQHELAKPVYADQRTLLQRLWDWATSHLQDLLNGVGSALPTYVLVPLLVLIIALVVFGLTRLRGNFAGGRGAATEGVLAGVELSAEQLRQRAARAEVEGKHAAAYLDFFRAVARRAEERALLLPQPGRTAHEVGIELAPFFPGSVGELASAATHFDAIRYGAADANASDVDRIRALDQGIEHARPQHLAQAAG</sequence>
<accession>A0A3M9M9A5</accession>
<comment type="caution">
    <text evidence="3">The sequence shown here is derived from an EMBL/GenBank/DDBJ whole genome shotgun (WGS) entry which is preliminary data.</text>
</comment>
<dbReference type="InterPro" id="IPR025403">
    <property type="entry name" value="TgpA-like_C"/>
</dbReference>
<dbReference type="RefSeq" id="WP_123271201.1">
    <property type="nucleotide sequence ID" value="NZ_RJJQ01000008.1"/>
</dbReference>
<keyword evidence="1" id="KW-0812">Transmembrane</keyword>
<dbReference type="AlphaFoldDB" id="A0A3M9M9A5"/>
<evidence type="ECO:0000256" key="1">
    <source>
        <dbReference type="SAM" id="Phobius"/>
    </source>
</evidence>
<keyword evidence="4" id="KW-1185">Reference proteome</keyword>
<name>A0A3M9M9A5_9MICO</name>
<protein>
    <submittedName>
        <fullName evidence="3">DUF4129 domain-containing protein</fullName>
    </submittedName>
</protein>
<feature type="domain" description="Protein-glutamine gamma-glutamyltransferase-like C-terminal" evidence="2">
    <location>
        <begin position="127"/>
        <end position="195"/>
    </location>
</feature>
<dbReference type="Pfam" id="PF13559">
    <property type="entry name" value="DUF4129"/>
    <property type="match status" value="1"/>
</dbReference>
<dbReference type="EMBL" id="RJJQ01000008">
    <property type="protein sequence ID" value="RNI22160.1"/>
    <property type="molecule type" value="Genomic_DNA"/>
</dbReference>
<dbReference type="OrthoDB" id="3389322at2"/>